<gene>
    <name evidence="1" type="ORF">HYG86_12075</name>
</gene>
<sequence length="52" mass="6189">MREKNIILILEMLAKDEPKTLVNFDEDILRGKYHLDEILNKIMDNIIFDVTN</sequence>
<proteinExistence type="predicted"/>
<accession>A0A7G9W9T7</accession>
<name>A0A7G9W9T7_ALKCA</name>
<organism evidence="1 2">
    <name type="scientific">Alkalicella caledoniensis</name>
    <dbReference type="NCBI Taxonomy" id="2731377"/>
    <lineage>
        <taxon>Bacteria</taxon>
        <taxon>Bacillati</taxon>
        <taxon>Bacillota</taxon>
        <taxon>Clostridia</taxon>
        <taxon>Eubacteriales</taxon>
        <taxon>Proteinivoracaceae</taxon>
        <taxon>Alkalicella</taxon>
    </lineage>
</organism>
<keyword evidence="2" id="KW-1185">Reference proteome</keyword>
<dbReference type="KEGG" id="acae:HYG86_12075"/>
<evidence type="ECO:0000313" key="1">
    <source>
        <dbReference type="EMBL" id="QNO15449.1"/>
    </source>
</evidence>
<protein>
    <submittedName>
        <fullName evidence="1">Uncharacterized protein</fullName>
    </submittedName>
</protein>
<evidence type="ECO:0000313" key="2">
    <source>
        <dbReference type="Proteomes" id="UP000516160"/>
    </source>
</evidence>
<dbReference type="EMBL" id="CP058559">
    <property type="protein sequence ID" value="QNO15449.1"/>
    <property type="molecule type" value="Genomic_DNA"/>
</dbReference>
<dbReference type="Proteomes" id="UP000516160">
    <property type="component" value="Chromosome"/>
</dbReference>
<reference evidence="1 2" key="1">
    <citation type="submission" date="2020-07" db="EMBL/GenBank/DDBJ databases">
        <title>Alkalicella. sp. LB2 genome.</title>
        <authorList>
            <person name="Postec A."/>
            <person name="Quemeneur M."/>
        </authorList>
    </citation>
    <scope>NUCLEOTIDE SEQUENCE [LARGE SCALE GENOMIC DNA]</scope>
    <source>
        <strain evidence="1 2">LB2</strain>
    </source>
</reference>
<dbReference type="RefSeq" id="WP_213165812.1">
    <property type="nucleotide sequence ID" value="NZ_CP058559.1"/>
</dbReference>
<dbReference type="AlphaFoldDB" id="A0A7G9W9T7"/>